<dbReference type="InterPro" id="IPR002293">
    <property type="entry name" value="AA/rel_permease1"/>
</dbReference>
<evidence type="ECO:0000256" key="6">
    <source>
        <dbReference type="SAM" id="Phobius"/>
    </source>
</evidence>
<feature type="transmembrane region" description="Helical" evidence="6">
    <location>
        <begin position="176"/>
        <end position="196"/>
    </location>
</feature>
<feature type="transmembrane region" description="Helical" evidence="6">
    <location>
        <begin position="353"/>
        <end position="375"/>
    </location>
</feature>
<evidence type="ECO:0000256" key="5">
    <source>
        <dbReference type="ARBA" id="ARBA00023136"/>
    </source>
</evidence>
<accession>A0A8K0RUT5</accession>
<dbReference type="GO" id="GO:0022857">
    <property type="term" value="F:transmembrane transporter activity"/>
    <property type="evidence" value="ECO:0007669"/>
    <property type="project" value="InterPro"/>
</dbReference>
<comment type="caution">
    <text evidence="7">The sequence shown here is derived from an EMBL/GenBank/DDBJ whole genome shotgun (WGS) entry which is preliminary data.</text>
</comment>
<evidence type="ECO:0000256" key="2">
    <source>
        <dbReference type="ARBA" id="ARBA00022448"/>
    </source>
</evidence>
<dbReference type="PIRSF" id="PIRSF006060">
    <property type="entry name" value="AA_transporter"/>
    <property type="match status" value="1"/>
</dbReference>
<dbReference type="Pfam" id="PF13520">
    <property type="entry name" value="AA_permease_2"/>
    <property type="match status" value="1"/>
</dbReference>
<comment type="subcellular location">
    <subcellularLocation>
        <location evidence="1">Membrane</location>
        <topology evidence="1">Multi-pass membrane protein</topology>
    </subcellularLocation>
</comment>
<feature type="transmembrane region" description="Helical" evidence="6">
    <location>
        <begin position="52"/>
        <end position="79"/>
    </location>
</feature>
<feature type="transmembrane region" description="Helical" evidence="6">
    <location>
        <begin position="425"/>
        <end position="452"/>
    </location>
</feature>
<organism evidence="7 8">
    <name type="scientific">Fusarium tricinctum</name>
    <dbReference type="NCBI Taxonomy" id="61284"/>
    <lineage>
        <taxon>Eukaryota</taxon>
        <taxon>Fungi</taxon>
        <taxon>Dikarya</taxon>
        <taxon>Ascomycota</taxon>
        <taxon>Pezizomycotina</taxon>
        <taxon>Sordariomycetes</taxon>
        <taxon>Hypocreomycetidae</taxon>
        <taxon>Hypocreales</taxon>
        <taxon>Nectriaceae</taxon>
        <taxon>Fusarium</taxon>
        <taxon>Fusarium tricinctum species complex</taxon>
    </lineage>
</organism>
<dbReference type="Proteomes" id="UP000813427">
    <property type="component" value="Unassembled WGS sequence"/>
</dbReference>
<feature type="transmembrane region" description="Helical" evidence="6">
    <location>
        <begin position="258"/>
        <end position="283"/>
    </location>
</feature>
<feature type="transmembrane region" description="Helical" evidence="6">
    <location>
        <begin position="458"/>
        <end position="479"/>
    </location>
</feature>
<dbReference type="OrthoDB" id="4476201at2759"/>
<evidence type="ECO:0000256" key="3">
    <source>
        <dbReference type="ARBA" id="ARBA00022692"/>
    </source>
</evidence>
<gene>
    <name evidence="7" type="ORF">BKA59DRAFT_444059</name>
</gene>
<evidence type="ECO:0000256" key="1">
    <source>
        <dbReference type="ARBA" id="ARBA00004141"/>
    </source>
</evidence>
<dbReference type="GO" id="GO:0016020">
    <property type="term" value="C:membrane"/>
    <property type="evidence" value="ECO:0007669"/>
    <property type="project" value="UniProtKB-SubCell"/>
</dbReference>
<keyword evidence="8" id="KW-1185">Reference proteome</keyword>
<keyword evidence="2" id="KW-0813">Transport</keyword>
<dbReference type="PANTHER" id="PTHR45649">
    <property type="entry name" value="AMINO-ACID PERMEASE BAT1"/>
    <property type="match status" value="1"/>
</dbReference>
<keyword evidence="4 6" id="KW-1133">Transmembrane helix</keyword>
<dbReference type="EMBL" id="JAGPXF010000006">
    <property type="protein sequence ID" value="KAH7239368.1"/>
    <property type="molecule type" value="Genomic_DNA"/>
</dbReference>
<proteinExistence type="predicted"/>
<feature type="transmembrane region" description="Helical" evidence="6">
    <location>
        <begin position="216"/>
        <end position="237"/>
    </location>
</feature>
<feature type="transmembrane region" description="Helical" evidence="6">
    <location>
        <begin position="100"/>
        <end position="125"/>
    </location>
</feature>
<dbReference type="AlphaFoldDB" id="A0A8K0RUT5"/>
<keyword evidence="5 6" id="KW-0472">Membrane</keyword>
<evidence type="ECO:0000256" key="4">
    <source>
        <dbReference type="ARBA" id="ARBA00022989"/>
    </source>
</evidence>
<feature type="transmembrane region" description="Helical" evidence="6">
    <location>
        <begin position="303"/>
        <end position="332"/>
    </location>
</feature>
<evidence type="ECO:0000313" key="8">
    <source>
        <dbReference type="Proteomes" id="UP000813427"/>
    </source>
</evidence>
<feature type="transmembrane region" description="Helical" evidence="6">
    <location>
        <begin position="21"/>
        <end position="46"/>
    </location>
</feature>
<evidence type="ECO:0000313" key="7">
    <source>
        <dbReference type="EMBL" id="KAH7239368.1"/>
    </source>
</evidence>
<keyword evidence="3 6" id="KW-0812">Transmembrane</keyword>
<dbReference type="Gene3D" id="1.20.1740.10">
    <property type="entry name" value="Amino acid/polyamine transporter I"/>
    <property type="match status" value="1"/>
</dbReference>
<feature type="transmembrane region" description="Helical" evidence="6">
    <location>
        <begin position="381"/>
        <end position="405"/>
    </location>
</feature>
<reference evidence="7" key="1">
    <citation type="journal article" date="2021" name="Nat. Commun.">
        <title>Genetic determinants of endophytism in the Arabidopsis root mycobiome.</title>
        <authorList>
            <person name="Mesny F."/>
            <person name="Miyauchi S."/>
            <person name="Thiergart T."/>
            <person name="Pickel B."/>
            <person name="Atanasova L."/>
            <person name="Karlsson M."/>
            <person name="Huettel B."/>
            <person name="Barry K.W."/>
            <person name="Haridas S."/>
            <person name="Chen C."/>
            <person name="Bauer D."/>
            <person name="Andreopoulos W."/>
            <person name="Pangilinan J."/>
            <person name="LaButti K."/>
            <person name="Riley R."/>
            <person name="Lipzen A."/>
            <person name="Clum A."/>
            <person name="Drula E."/>
            <person name="Henrissat B."/>
            <person name="Kohler A."/>
            <person name="Grigoriev I.V."/>
            <person name="Martin F.M."/>
            <person name="Hacquard S."/>
        </authorList>
    </citation>
    <scope>NUCLEOTIDE SEQUENCE</scope>
    <source>
        <strain evidence="7">MPI-SDFR-AT-0068</strain>
    </source>
</reference>
<name>A0A8K0RUT5_9HYPO</name>
<protein>
    <submittedName>
        <fullName evidence="7">Amino acid/polyamine transporter I</fullName>
    </submittedName>
</protein>
<feature type="transmembrane region" description="Helical" evidence="6">
    <location>
        <begin position="145"/>
        <end position="164"/>
    </location>
</feature>
<dbReference type="PANTHER" id="PTHR45649:SF14">
    <property type="entry name" value="GABA PERMEASE"/>
    <property type="match status" value="1"/>
</dbReference>
<sequence length="520" mass="56254">MTTSEMISPTKEGTLQQRLSTLTMVAMAFAILNTWIALAGSIAYILPSGGSVSFIYGFVFCVICNLALAASLGELAAIWPTAGGQYHFMYALCTPRWKRSMSFFVGWTNIAGWLTIVTTQAFFAAQLVSAAAVVASNNAYEATAWKTYLFFIAILSFGTAGNIWGNRILGRWNDLALYWSVLAVVIISIILLSMSPKTDARQVFTEFSNETGWPDGVAWILGLLQSALSLIGFDVVLHLTEEMPNPSRDAPRAMMLAIVIGGITGLIFILVLLFCLTDPATILASSTGMPIVELFLQSTKSRAAATILALMLSICFINGTSASITSASRLLYAMARDNGIICHRYFAHISPKLNVPVRTIMLCYGFNVLFGLLYLGPTVAFSAYIASCTIFLNVSYAGPVVALLVRGRGILKEYQTRTTPARMGLRTGAVANVVSAAFVVVITIFFCFPAGIPVSANTMNYVSAVVGGFYLLLILYWFVFGKNFQGPNFEAIIGQPLQMKGGNDTDTMQEKVDLGTKSQA</sequence>